<proteinExistence type="predicted"/>
<sequence>MSVITKIMAEEKDECEKLSMARMADTIMMNLNSKLIAVQAMGRVQYEKQHKIINVNIYRSTNTAPNLNMASAVNIPAPLTLTGNIAALWKTFKQNFEIYMTASGNYTNTDNIKIAMLLNIMGQEGAELYNILDLTSDDRQKYEEVIQALEEDTTPNKN</sequence>
<protein>
    <submittedName>
        <fullName evidence="1">Uncharacterized protein</fullName>
    </submittedName>
</protein>
<name>A0ABQ9HQN9_9NEOP</name>
<gene>
    <name evidence="1" type="ORF">PR048_012896</name>
</gene>
<accession>A0ABQ9HQN9</accession>
<organism evidence="1 2">
    <name type="scientific">Dryococelus australis</name>
    <dbReference type="NCBI Taxonomy" id="614101"/>
    <lineage>
        <taxon>Eukaryota</taxon>
        <taxon>Metazoa</taxon>
        <taxon>Ecdysozoa</taxon>
        <taxon>Arthropoda</taxon>
        <taxon>Hexapoda</taxon>
        <taxon>Insecta</taxon>
        <taxon>Pterygota</taxon>
        <taxon>Neoptera</taxon>
        <taxon>Polyneoptera</taxon>
        <taxon>Phasmatodea</taxon>
        <taxon>Verophasmatodea</taxon>
        <taxon>Anareolatae</taxon>
        <taxon>Phasmatidae</taxon>
        <taxon>Eurycanthinae</taxon>
        <taxon>Dryococelus</taxon>
    </lineage>
</organism>
<keyword evidence="2" id="KW-1185">Reference proteome</keyword>
<dbReference type="Proteomes" id="UP001159363">
    <property type="component" value="Chromosome X"/>
</dbReference>
<evidence type="ECO:0000313" key="2">
    <source>
        <dbReference type="Proteomes" id="UP001159363"/>
    </source>
</evidence>
<evidence type="ECO:0000313" key="1">
    <source>
        <dbReference type="EMBL" id="KAJ8886684.1"/>
    </source>
</evidence>
<dbReference type="EMBL" id="JARBHB010000004">
    <property type="protein sequence ID" value="KAJ8886684.1"/>
    <property type="molecule type" value="Genomic_DNA"/>
</dbReference>
<comment type="caution">
    <text evidence="1">The sequence shown here is derived from an EMBL/GenBank/DDBJ whole genome shotgun (WGS) entry which is preliminary data.</text>
</comment>
<reference evidence="1 2" key="1">
    <citation type="submission" date="2023-02" db="EMBL/GenBank/DDBJ databases">
        <title>LHISI_Scaffold_Assembly.</title>
        <authorList>
            <person name="Stuart O.P."/>
            <person name="Cleave R."/>
            <person name="Magrath M.J.L."/>
            <person name="Mikheyev A.S."/>
        </authorList>
    </citation>
    <scope>NUCLEOTIDE SEQUENCE [LARGE SCALE GENOMIC DNA]</scope>
    <source>
        <strain evidence="1">Daus_M_001</strain>
        <tissue evidence="1">Leg muscle</tissue>
    </source>
</reference>